<dbReference type="InterPro" id="IPR006059">
    <property type="entry name" value="SBP"/>
</dbReference>
<dbReference type="GeneID" id="93045520"/>
<dbReference type="RefSeq" id="WP_008680801.1">
    <property type="nucleotide sequence ID" value="NZ_BAAACM010000025.1"/>
</dbReference>
<keyword evidence="4" id="KW-1185">Reference proteome</keyword>
<dbReference type="Proteomes" id="UP001141183">
    <property type="component" value="Unassembled WGS sequence"/>
</dbReference>
<dbReference type="Pfam" id="PF12010">
    <property type="entry name" value="DUF3502"/>
    <property type="match status" value="1"/>
</dbReference>
<name>A0A9X4B2A5_9CLOT</name>
<feature type="chain" id="PRO_5040817068" evidence="1">
    <location>
        <begin position="23"/>
        <end position="483"/>
    </location>
</feature>
<evidence type="ECO:0000313" key="3">
    <source>
        <dbReference type="EMBL" id="MDC4240426.1"/>
    </source>
</evidence>
<comment type="caution">
    <text evidence="3">The sequence shown here is derived from an EMBL/GenBank/DDBJ whole genome shotgun (WGS) entry which is preliminary data.</text>
</comment>
<dbReference type="InterPro" id="IPR050490">
    <property type="entry name" value="Bact_solute-bd_prot1"/>
</dbReference>
<dbReference type="Gene3D" id="3.40.190.10">
    <property type="entry name" value="Periplasmic binding protein-like II"/>
    <property type="match status" value="2"/>
</dbReference>
<feature type="signal peptide" evidence="1">
    <location>
        <begin position="1"/>
        <end position="22"/>
    </location>
</feature>
<gene>
    <name evidence="3" type="ORF">NE398_09645</name>
</gene>
<keyword evidence="1" id="KW-0732">Signal</keyword>
<evidence type="ECO:0000313" key="4">
    <source>
        <dbReference type="Proteomes" id="UP001141183"/>
    </source>
</evidence>
<accession>A0A9X4B2A5</accession>
<dbReference type="SUPFAM" id="SSF53850">
    <property type="entry name" value="Periplasmic binding protein-like II"/>
    <property type="match status" value="1"/>
</dbReference>
<sequence>MRKIKKMVALATCAIMATSAIFTGCGKSTGASSSNGDKLTTLTWYAIGEEPKDLDKVLAEANKYLEDKINAHLDMKFIGFGDYNQKMSVVINSGEDYDLAFTCSWAGDYLGNSRKGAFLELDEYLNSDTGKKLKETVDSRFWEGATIDGKIYGVPNQKELGVAPMWTFTKEYVDKYNIPYQDIHSLEDLEPWLKVIKENEPDVVPLYITKGFSYTVFFDQLVDPVGIEAKDTSLTIKNMFETQEMKDRLNTLRKYYQAGYINADSATAQDDKSVKRFVTKGDGQPYADTLWSKALNYPVVSSPIVDTLITNGSTTGSLIAISNNSKNKDKAFEFLTLLNTDETLRNLINYGVEGVHYEKVDDDHIKITNPDQKNYDVPYFSLGNLFITYKLEGEPASKWDEFKDFNDKSKVSPALGFKFDSSSVSNEIAAINNVLEEFKSTLYSGSVDIDEYLGKLNAKLKEQGIDKVITEMQKQVDEWKKTK</sequence>
<feature type="domain" description="DUF3502" evidence="2">
    <location>
        <begin position="413"/>
        <end position="481"/>
    </location>
</feature>
<protein>
    <submittedName>
        <fullName evidence="3">ABC transporter substrate-binding protein</fullName>
    </submittedName>
</protein>
<dbReference type="Pfam" id="PF13416">
    <property type="entry name" value="SBP_bac_8"/>
    <property type="match status" value="1"/>
</dbReference>
<reference evidence="3" key="1">
    <citation type="submission" date="2022-05" db="EMBL/GenBank/DDBJ databases">
        <title>Draft genome sequence of Clostridium tertium strain CP3 isolated from Peru.</title>
        <authorList>
            <person name="Hurtado R."/>
            <person name="Lima L."/>
            <person name="Sousa T."/>
            <person name="Jaiswal A.K."/>
            <person name="Tiwari S."/>
            <person name="Maturrano L."/>
            <person name="Brenig B."/>
            <person name="Azevedo V."/>
        </authorList>
    </citation>
    <scope>NUCLEOTIDE SEQUENCE</scope>
    <source>
        <strain evidence="3">CP3</strain>
    </source>
</reference>
<dbReference type="InterPro" id="IPR022627">
    <property type="entry name" value="DUF3502"/>
</dbReference>
<dbReference type="AlphaFoldDB" id="A0A9X4B2A5"/>
<evidence type="ECO:0000256" key="1">
    <source>
        <dbReference type="SAM" id="SignalP"/>
    </source>
</evidence>
<dbReference type="EMBL" id="JAMRYU010000009">
    <property type="protein sequence ID" value="MDC4240426.1"/>
    <property type="molecule type" value="Genomic_DNA"/>
</dbReference>
<dbReference type="PANTHER" id="PTHR43649">
    <property type="entry name" value="ARABINOSE-BINDING PROTEIN-RELATED"/>
    <property type="match status" value="1"/>
</dbReference>
<evidence type="ECO:0000259" key="2">
    <source>
        <dbReference type="Pfam" id="PF12010"/>
    </source>
</evidence>
<dbReference type="PANTHER" id="PTHR43649:SF17">
    <property type="entry name" value="ABC TRANSPORTER SOLUTE BINDING PROTEIN-SUGAR TRANSPORT"/>
    <property type="match status" value="1"/>
</dbReference>
<organism evidence="3 4">
    <name type="scientific">Clostridium tertium</name>
    <dbReference type="NCBI Taxonomy" id="1559"/>
    <lineage>
        <taxon>Bacteria</taxon>
        <taxon>Bacillati</taxon>
        <taxon>Bacillota</taxon>
        <taxon>Clostridia</taxon>
        <taxon>Eubacteriales</taxon>
        <taxon>Clostridiaceae</taxon>
        <taxon>Clostridium</taxon>
    </lineage>
</organism>
<proteinExistence type="predicted"/>
<dbReference type="PROSITE" id="PS51257">
    <property type="entry name" value="PROKAR_LIPOPROTEIN"/>
    <property type="match status" value="1"/>
</dbReference>